<name>A0ABW3DEA5_9BACL</name>
<protein>
    <recommendedName>
        <fullName evidence="3">Prenyltransferase</fullName>
    </recommendedName>
</protein>
<organism evidence="1 2">
    <name type="scientific">Paenibacillus residui</name>
    <dbReference type="NCBI Taxonomy" id="629724"/>
    <lineage>
        <taxon>Bacteria</taxon>
        <taxon>Bacillati</taxon>
        <taxon>Bacillota</taxon>
        <taxon>Bacilli</taxon>
        <taxon>Bacillales</taxon>
        <taxon>Paenibacillaceae</taxon>
        <taxon>Paenibacillus</taxon>
    </lineage>
</organism>
<reference evidence="2" key="1">
    <citation type="journal article" date="2019" name="Int. J. Syst. Evol. Microbiol.">
        <title>The Global Catalogue of Microorganisms (GCM) 10K type strain sequencing project: providing services to taxonomists for standard genome sequencing and annotation.</title>
        <authorList>
            <consortium name="The Broad Institute Genomics Platform"/>
            <consortium name="The Broad Institute Genome Sequencing Center for Infectious Disease"/>
            <person name="Wu L."/>
            <person name="Ma J."/>
        </authorList>
    </citation>
    <scope>NUCLEOTIDE SEQUENCE [LARGE SCALE GENOMIC DNA]</scope>
    <source>
        <strain evidence="2">CCUG 57263</strain>
    </source>
</reference>
<accession>A0ABW3DEA5</accession>
<dbReference type="InterPro" id="IPR008930">
    <property type="entry name" value="Terpenoid_cyclase/PrenylTrfase"/>
</dbReference>
<dbReference type="Proteomes" id="UP001597120">
    <property type="component" value="Unassembled WGS sequence"/>
</dbReference>
<dbReference type="EMBL" id="JBHTIU010000082">
    <property type="protein sequence ID" value="MFD0871528.1"/>
    <property type="molecule type" value="Genomic_DNA"/>
</dbReference>
<evidence type="ECO:0000313" key="1">
    <source>
        <dbReference type="EMBL" id="MFD0871528.1"/>
    </source>
</evidence>
<gene>
    <name evidence="1" type="ORF">ACFQ03_20515</name>
</gene>
<dbReference type="RefSeq" id="WP_379290612.1">
    <property type="nucleotide sequence ID" value="NZ_JBHTIU010000082.1"/>
</dbReference>
<sequence>MNQTIVERAKSFIYNHGRLLDRRRFEYFFEGGSKEAVISALQAYQNHDGGFGNALEPDIRCPHSQPVATEVALLVMDEMGCFDRDIIRGIVCYLKKITVSTGGFPIALRELNEYPHAPWWTVKSDPLANINPTGQIMGLLLKQNEVTDFYEEEWFQQTLQYLWDYVDREEPSGYHDGVQWISFLEHAPDRQRAEAILATKVDKWLSRQDTIERNPAAKGYVHKVLDWASSRECYAAKFISEEEFKQHLSHLVEQQQEDGGWPMSWQEVSLGAALEWRGGITVERLKTLKSYGVL</sequence>
<comment type="caution">
    <text evidence="1">The sequence shown here is derived from an EMBL/GenBank/DDBJ whole genome shotgun (WGS) entry which is preliminary data.</text>
</comment>
<proteinExistence type="predicted"/>
<dbReference type="SUPFAM" id="SSF48239">
    <property type="entry name" value="Terpenoid cyclases/Protein prenyltransferases"/>
    <property type="match status" value="1"/>
</dbReference>
<evidence type="ECO:0000313" key="2">
    <source>
        <dbReference type="Proteomes" id="UP001597120"/>
    </source>
</evidence>
<evidence type="ECO:0008006" key="3">
    <source>
        <dbReference type="Google" id="ProtNLM"/>
    </source>
</evidence>
<keyword evidence="2" id="KW-1185">Reference proteome</keyword>